<comment type="caution">
    <text evidence="2">The sequence shown here is derived from an EMBL/GenBank/DDBJ whole genome shotgun (WGS) entry which is preliminary data.</text>
</comment>
<proteinExistence type="predicted"/>
<name>A0A812E258_ACAPH</name>
<keyword evidence="1" id="KW-1133">Transmembrane helix</keyword>
<dbReference type="EMBL" id="CAHIKZ030004651">
    <property type="protein sequence ID" value="CAE1313538.1"/>
    <property type="molecule type" value="Genomic_DNA"/>
</dbReference>
<feature type="transmembrane region" description="Helical" evidence="1">
    <location>
        <begin position="80"/>
        <end position="102"/>
    </location>
</feature>
<sequence length="213" mass="25140">MDPANSLTYLKTTLSSEMFLNRYFYSVSLFLSSRPNLLFLSFTFSSLKFLRIYSSILSLMFYRLSLSPSLHLIFPCIHSFYIFLIHLPSIFIIFLTTTFFYFPPLFSTLLLLSPLSLFPNSFWFFSFLSHFISPVCNSFLSFFLLFLSQLFSFISTFSFTLVYMQLATSIFFISLPFSFFQFDYSFFLSLFLSSFLLRRQISSNEIEAYLFIP</sequence>
<dbReference type="Proteomes" id="UP000597762">
    <property type="component" value="Unassembled WGS sequence"/>
</dbReference>
<feature type="transmembrane region" description="Helical" evidence="1">
    <location>
        <begin position="37"/>
        <end position="59"/>
    </location>
</feature>
<feature type="transmembrane region" description="Helical" evidence="1">
    <location>
        <begin position="153"/>
        <end position="173"/>
    </location>
</feature>
<evidence type="ECO:0000256" key="1">
    <source>
        <dbReference type="SAM" id="Phobius"/>
    </source>
</evidence>
<dbReference type="AlphaFoldDB" id="A0A812E258"/>
<gene>
    <name evidence="2" type="ORF">SPHA_64650</name>
</gene>
<keyword evidence="3" id="KW-1185">Reference proteome</keyword>
<organism evidence="2 3">
    <name type="scientific">Acanthosepion pharaonis</name>
    <name type="common">Pharaoh cuttlefish</name>
    <name type="synonym">Sepia pharaonis</name>
    <dbReference type="NCBI Taxonomy" id="158019"/>
    <lineage>
        <taxon>Eukaryota</taxon>
        <taxon>Metazoa</taxon>
        <taxon>Spiralia</taxon>
        <taxon>Lophotrochozoa</taxon>
        <taxon>Mollusca</taxon>
        <taxon>Cephalopoda</taxon>
        <taxon>Coleoidea</taxon>
        <taxon>Decapodiformes</taxon>
        <taxon>Sepiida</taxon>
        <taxon>Sepiina</taxon>
        <taxon>Sepiidae</taxon>
        <taxon>Acanthosepion</taxon>
    </lineage>
</organism>
<evidence type="ECO:0000313" key="3">
    <source>
        <dbReference type="Proteomes" id="UP000597762"/>
    </source>
</evidence>
<evidence type="ECO:0000313" key="2">
    <source>
        <dbReference type="EMBL" id="CAE1313538.1"/>
    </source>
</evidence>
<feature type="transmembrane region" description="Helical" evidence="1">
    <location>
        <begin position="179"/>
        <end position="197"/>
    </location>
</feature>
<keyword evidence="1" id="KW-0812">Transmembrane</keyword>
<protein>
    <submittedName>
        <fullName evidence="2">Uncharacterized protein</fullName>
    </submittedName>
</protein>
<accession>A0A812E258</accession>
<reference evidence="2" key="1">
    <citation type="submission" date="2021-01" db="EMBL/GenBank/DDBJ databases">
        <authorList>
            <person name="Li R."/>
            <person name="Bekaert M."/>
        </authorList>
    </citation>
    <scope>NUCLEOTIDE SEQUENCE</scope>
    <source>
        <strain evidence="2">Farmed</strain>
    </source>
</reference>
<feature type="transmembrane region" description="Helical" evidence="1">
    <location>
        <begin position="122"/>
        <end position="146"/>
    </location>
</feature>
<keyword evidence="1" id="KW-0472">Membrane</keyword>